<evidence type="ECO:0000256" key="2">
    <source>
        <dbReference type="SAM" id="MobiDB-lite"/>
    </source>
</evidence>
<dbReference type="AlphaFoldDB" id="A0A498HMQ5"/>
<keyword evidence="4" id="KW-1185">Reference proteome</keyword>
<dbReference type="EMBL" id="RDQH01000342">
    <property type="protein sequence ID" value="RXH71182.1"/>
    <property type="molecule type" value="Genomic_DNA"/>
</dbReference>
<dbReference type="Proteomes" id="UP000290289">
    <property type="component" value="Chromosome 16"/>
</dbReference>
<protein>
    <submittedName>
        <fullName evidence="3">Uncharacterized protein</fullName>
    </submittedName>
</protein>
<organism evidence="3 4">
    <name type="scientific">Malus domestica</name>
    <name type="common">Apple</name>
    <name type="synonym">Pyrus malus</name>
    <dbReference type="NCBI Taxonomy" id="3750"/>
    <lineage>
        <taxon>Eukaryota</taxon>
        <taxon>Viridiplantae</taxon>
        <taxon>Streptophyta</taxon>
        <taxon>Embryophyta</taxon>
        <taxon>Tracheophyta</taxon>
        <taxon>Spermatophyta</taxon>
        <taxon>Magnoliopsida</taxon>
        <taxon>eudicotyledons</taxon>
        <taxon>Gunneridae</taxon>
        <taxon>Pentapetalae</taxon>
        <taxon>rosids</taxon>
        <taxon>fabids</taxon>
        <taxon>Rosales</taxon>
        <taxon>Rosaceae</taxon>
        <taxon>Amygdaloideae</taxon>
        <taxon>Maleae</taxon>
        <taxon>Malus</taxon>
    </lineage>
</organism>
<feature type="compositionally biased region" description="Low complexity" evidence="2">
    <location>
        <begin position="156"/>
        <end position="167"/>
    </location>
</feature>
<evidence type="ECO:0000313" key="3">
    <source>
        <dbReference type="EMBL" id="RXH71182.1"/>
    </source>
</evidence>
<gene>
    <name evidence="3" type="ORF">DVH24_015804</name>
</gene>
<evidence type="ECO:0000313" key="4">
    <source>
        <dbReference type="Proteomes" id="UP000290289"/>
    </source>
</evidence>
<comment type="caution">
    <text evidence="3">The sequence shown here is derived from an EMBL/GenBank/DDBJ whole genome shotgun (WGS) entry which is preliminary data.</text>
</comment>
<feature type="coiled-coil region" evidence="1">
    <location>
        <begin position="49"/>
        <end position="80"/>
    </location>
</feature>
<proteinExistence type="predicted"/>
<reference evidence="3 4" key="1">
    <citation type="submission" date="2018-10" db="EMBL/GenBank/DDBJ databases">
        <title>A high-quality apple genome assembly.</title>
        <authorList>
            <person name="Hu J."/>
        </authorList>
    </citation>
    <scope>NUCLEOTIDE SEQUENCE [LARGE SCALE GENOMIC DNA]</scope>
    <source>
        <strain evidence="4">cv. HFTH1</strain>
        <tissue evidence="3">Young leaf</tissue>
    </source>
</reference>
<evidence type="ECO:0000256" key="1">
    <source>
        <dbReference type="SAM" id="Coils"/>
    </source>
</evidence>
<accession>A0A498HMQ5</accession>
<feature type="region of interest" description="Disordered" evidence="2">
    <location>
        <begin position="149"/>
        <end position="187"/>
    </location>
</feature>
<sequence>MTEYDDRLREVERYKAKFKENKQLVNDARKMSKALADAIRLKDENFESLKKRNGENVRLKKQLEATKEQLETTILEVSKVKGELDSALVEVSGLKMSIPTERDAAVQEFLGSQAFHDAFRPHCIRVANFEKRKWMAILERYDNGIIIQNDDESDNEASISEQSQESENGPRDAEEGGDDNGVETQSDIVRVCHKT</sequence>
<name>A0A498HMQ5_MALDO</name>
<keyword evidence="1" id="KW-0175">Coiled coil</keyword>